<dbReference type="SUPFAM" id="SSF47923">
    <property type="entry name" value="Ypt/Rab-GAP domain of gyp1p"/>
    <property type="match status" value="2"/>
</dbReference>
<dbReference type="InterPro" id="IPR000195">
    <property type="entry name" value="Rab-GAP-TBC_dom"/>
</dbReference>
<comment type="function">
    <text evidence="6">Acts as a GTPase activating protein for RAB7A. Does not act on RAB4, RAB5 or RAB6.</text>
</comment>
<keyword evidence="3" id="KW-0963">Cytoplasm</keyword>
<dbReference type="GO" id="GO:0005737">
    <property type="term" value="C:cytoplasm"/>
    <property type="evidence" value="ECO:0007669"/>
    <property type="project" value="UniProtKB-SubCell"/>
</dbReference>
<keyword evidence="4" id="KW-0597">Phosphoprotein</keyword>
<accession>A0A131Z940</accession>
<evidence type="ECO:0000256" key="3">
    <source>
        <dbReference type="ARBA" id="ARBA00022490"/>
    </source>
</evidence>
<feature type="compositionally biased region" description="Basic residues" evidence="10">
    <location>
        <begin position="1"/>
        <end position="11"/>
    </location>
</feature>
<sequence>TRKARKRHRQQQRTLKMADGGGEKQLSYTQDNVSVRMLSSRGEETISGKLEITKEKHGHVVTWAAYPPASAGKDQQRYDENSAGVWEDLTADSAVSYHVGGKDKCQSLDSVKIKKENGTSSGGGDSPASGPHCMVTFEVTDITSYRCRQVADTHELTINLSDGTRLPTFIFIERRYEHFIRALHEHISFKRSRKDPLLYLVQMPAVEALHKSFDQLDLYPESSSRYDVIRKFLVNPSWDATWDGFAKVANYVTGAASGLPGEEYRLGYGYLEEQQPDSLTGLEISAHSEEPGFEVVIRTLPKRTEVKRGTPLCHEEWAMAHDPEGRILNEASLRERIFRGGIAADLRREVWPFLLEYYSFDSTYKEREALRKKLKDYYYRMKLQWKSISDDQESRFADYRERKNLVEKDVSRTDRTHVFYQGENNAKVEMLNDILMTYVMYNFDLGYVQGMSDLLSPILMVMDNEEDAFWCFVGFIKRVVSNFDIDQSGMKKQLTQLFDILAVAVPKLAIYLEEHESGNLYFCFRWLLVLFKREFKCEEIMRLWEVLWTDLPCKNFHLLLCVAILDHEKELLIENNYGLNEILKHINDMCYRIDLELILSTAEAIVEQLKGSTKLPQSVQEALGIHIANDAPSINASDALAVGNADINAPASPESLHGGQRTCSTSSVEVLSDGDVEASS</sequence>
<dbReference type="PANTHER" id="PTHR22957">
    <property type="entry name" value="TBC1 DOMAIN FAMILY MEMBER GTPASE-ACTIVATING PROTEIN"/>
    <property type="match status" value="1"/>
</dbReference>
<protein>
    <recommendedName>
        <fullName evidence="8">TBC1 domain family member 15</fullName>
    </recommendedName>
    <alternativeName>
        <fullName evidence="9">GTPase-activating protein RAB7</fullName>
    </alternativeName>
</protein>
<reference evidence="12" key="1">
    <citation type="journal article" date="2016" name="Ticks Tick Borne Dis.">
        <title>De novo assembly and annotation of the salivary gland transcriptome of Rhipicephalus appendiculatus male and female ticks during blood feeding.</title>
        <authorList>
            <person name="de Castro M.H."/>
            <person name="de Klerk D."/>
            <person name="Pienaar R."/>
            <person name="Latif A.A."/>
            <person name="Rees D.J."/>
            <person name="Mans B.J."/>
        </authorList>
    </citation>
    <scope>NUCLEOTIDE SEQUENCE</scope>
    <source>
        <tissue evidence="12">Salivary glands</tissue>
    </source>
</reference>
<name>A0A131Z940_RHIAP</name>
<feature type="non-terminal residue" evidence="12">
    <location>
        <position position="1"/>
    </location>
</feature>
<evidence type="ECO:0000256" key="4">
    <source>
        <dbReference type="ARBA" id="ARBA00022553"/>
    </source>
</evidence>
<evidence type="ECO:0000256" key="7">
    <source>
        <dbReference type="ARBA" id="ARBA00065268"/>
    </source>
</evidence>
<evidence type="ECO:0000256" key="5">
    <source>
        <dbReference type="ARBA" id="ARBA00022990"/>
    </source>
</evidence>
<dbReference type="InterPro" id="IPR035969">
    <property type="entry name" value="Rab-GAP_TBC_sf"/>
</dbReference>
<keyword evidence="5" id="KW-0007">Acetylation</keyword>
<dbReference type="GO" id="GO:0005096">
    <property type="term" value="F:GTPase activator activity"/>
    <property type="evidence" value="ECO:0007669"/>
    <property type="project" value="UniProtKB-KW"/>
</dbReference>
<evidence type="ECO:0000256" key="9">
    <source>
        <dbReference type="ARBA" id="ARBA00082539"/>
    </source>
</evidence>
<dbReference type="FunFam" id="1.10.472.80:FF:000005">
    <property type="entry name" value="TBC1 domain family member 15"/>
    <property type="match status" value="1"/>
</dbReference>
<evidence type="ECO:0000256" key="1">
    <source>
        <dbReference type="ARBA" id="ARBA00004496"/>
    </source>
</evidence>
<comment type="subunit">
    <text evidence="7">Interacts with non-phosphorylated form of RAB8A; phosphorylation of RAB8A at 'Thr-72' disrupts this interaction. Interacts with ARMC12.</text>
</comment>
<feature type="region of interest" description="Disordered" evidence="10">
    <location>
        <begin position="110"/>
        <end position="130"/>
    </location>
</feature>
<dbReference type="Gene3D" id="1.10.8.270">
    <property type="entry name" value="putative rabgap domain of human tbc1 domain family member 14 like domains"/>
    <property type="match status" value="1"/>
</dbReference>
<evidence type="ECO:0000313" key="12">
    <source>
        <dbReference type="EMBL" id="JAP87488.1"/>
    </source>
</evidence>
<evidence type="ECO:0000256" key="10">
    <source>
        <dbReference type="SAM" id="MobiDB-lite"/>
    </source>
</evidence>
<evidence type="ECO:0000256" key="2">
    <source>
        <dbReference type="ARBA" id="ARBA00022468"/>
    </source>
</evidence>
<dbReference type="SMART" id="SM00164">
    <property type="entry name" value="TBC"/>
    <property type="match status" value="1"/>
</dbReference>
<feature type="domain" description="Rab-GAP TBC" evidence="11">
    <location>
        <begin position="341"/>
        <end position="551"/>
    </location>
</feature>
<dbReference type="Pfam" id="PF00566">
    <property type="entry name" value="RabGAP-TBC"/>
    <property type="match status" value="1"/>
</dbReference>
<evidence type="ECO:0000256" key="8">
    <source>
        <dbReference type="ARBA" id="ARBA00067480"/>
    </source>
</evidence>
<comment type="subcellular location">
    <subcellularLocation>
        <location evidence="1">Cytoplasm</location>
    </subcellularLocation>
</comment>
<dbReference type="EMBL" id="GEDV01001069">
    <property type="protein sequence ID" value="JAP87488.1"/>
    <property type="molecule type" value="Transcribed_RNA"/>
</dbReference>
<feature type="region of interest" description="Disordered" evidence="10">
    <location>
        <begin position="651"/>
        <end position="680"/>
    </location>
</feature>
<organism evidence="12">
    <name type="scientific">Rhipicephalus appendiculatus</name>
    <name type="common">Brown ear tick</name>
    <dbReference type="NCBI Taxonomy" id="34631"/>
    <lineage>
        <taxon>Eukaryota</taxon>
        <taxon>Metazoa</taxon>
        <taxon>Ecdysozoa</taxon>
        <taxon>Arthropoda</taxon>
        <taxon>Chelicerata</taxon>
        <taxon>Arachnida</taxon>
        <taxon>Acari</taxon>
        <taxon>Parasitiformes</taxon>
        <taxon>Ixodida</taxon>
        <taxon>Ixodoidea</taxon>
        <taxon>Ixodidae</taxon>
        <taxon>Rhipicephalinae</taxon>
        <taxon>Rhipicephalus</taxon>
        <taxon>Rhipicephalus</taxon>
    </lineage>
</organism>
<dbReference type="PROSITE" id="PS50086">
    <property type="entry name" value="TBC_RABGAP"/>
    <property type="match status" value="1"/>
</dbReference>
<proteinExistence type="predicted"/>
<evidence type="ECO:0000259" key="11">
    <source>
        <dbReference type="PROSITE" id="PS50086"/>
    </source>
</evidence>
<dbReference type="AlphaFoldDB" id="A0A131Z940"/>
<dbReference type="Gene3D" id="1.10.472.80">
    <property type="entry name" value="Ypt/Rab-GAP domain of gyp1p, domain 3"/>
    <property type="match status" value="1"/>
</dbReference>
<dbReference type="FunFam" id="1.10.8.270:FF:000005">
    <property type="entry name" value="TBC1 domain family member 15"/>
    <property type="match status" value="1"/>
</dbReference>
<feature type="region of interest" description="Disordered" evidence="10">
    <location>
        <begin position="1"/>
        <end position="28"/>
    </location>
</feature>
<evidence type="ECO:0000256" key="6">
    <source>
        <dbReference type="ARBA" id="ARBA00055283"/>
    </source>
</evidence>
<dbReference type="PANTHER" id="PTHR22957:SF645">
    <property type="entry name" value="LD27216P"/>
    <property type="match status" value="1"/>
</dbReference>
<keyword evidence="2" id="KW-0343">GTPase activation</keyword>